<dbReference type="PANTHER" id="PTHR40029:SF2">
    <property type="entry name" value="HEPTAPRENYLGLYCERYL PHOSPHATE SYNTHASE"/>
    <property type="match status" value="1"/>
</dbReference>
<dbReference type="GO" id="GO:0120536">
    <property type="term" value="F:heptaprenylglyceryl phosphate synthase activity"/>
    <property type="evidence" value="ECO:0007669"/>
    <property type="project" value="UniProtKB-ARBA"/>
</dbReference>
<dbReference type="InterPro" id="IPR038597">
    <property type="entry name" value="GGGP/HepGP_synthase_sf"/>
</dbReference>
<protein>
    <recommendedName>
        <fullName evidence="9">Heptaprenylglyceryl phosphate synthase</fullName>
        <shortName evidence="9">HepGP synthase</shortName>
        <ecNumber evidence="9">2.5.1.n9</ecNumber>
    </recommendedName>
    <alternativeName>
        <fullName evidence="9">Glycerol-1-phosphate heptaprenyltransferase</fullName>
    </alternativeName>
</protein>
<sequence length="240" mass="25907">MHTNLFSSWRHVFKLDPERELTDEALDAICMSGTDAVLVGGSSGVTYDNTVDLMSRIRRFEVPCALEVSSLEAAVPGFDWYFVPLVLNTPRGEWIAGNQIEAMRKMGPFIPWECTSAEGYIILNPEAEAARLTGADASLGPDAVAAHMYMADRLMRLPVVYLEYSGTFGDMALVSHASKLLTQAQLFYGGGIDDAAKARAAAEVAQTVVVGNVIYDDLEAALSTVQAVHQTPLRTAASSS</sequence>
<evidence type="ECO:0000256" key="4">
    <source>
        <dbReference type="ARBA" id="ARBA00022842"/>
    </source>
</evidence>
<dbReference type="EC" id="2.5.1.n9" evidence="9"/>
<dbReference type="CDD" id="cd02812">
    <property type="entry name" value="PcrB_like"/>
    <property type="match status" value="1"/>
</dbReference>
<reference evidence="10 11" key="1">
    <citation type="submission" date="2020-08" db="EMBL/GenBank/DDBJ databases">
        <title>Genomic Encyclopedia of Type Strains, Phase III (KMG-III): the genomes of soil and plant-associated and newly described type strains.</title>
        <authorList>
            <person name="Whitman W."/>
        </authorList>
    </citation>
    <scope>NUCLEOTIDE SEQUENCE [LARGE SCALE GENOMIC DNA]</scope>
    <source>
        <strain evidence="10 11">CECT 5862</strain>
    </source>
</reference>
<comment type="subunit">
    <text evidence="9">Homodimer.</text>
</comment>
<evidence type="ECO:0000256" key="9">
    <source>
        <dbReference type="HAMAP-Rule" id="MF_00112"/>
    </source>
</evidence>
<feature type="binding site" evidence="9">
    <location>
        <position position="16"/>
    </location>
    <ligand>
        <name>Mg(2+)</name>
        <dbReference type="ChEBI" id="CHEBI:18420"/>
    </ligand>
</feature>
<feature type="binding site" evidence="9">
    <location>
        <position position="191"/>
    </location>
    <ligand>
        <name>sn-glycerol 1-phosphate</name>
        <dbReference type="ChEBI" id="CHEBI:57685"/>
    </ligand>
</feature>
<dbReference type="GO" id="GO:0046474">
    <property type="term" value="P:glycerophospholipid biosynthetic process"/>
    <property type="evidence" value="ECO:0007669"/>
    <property type="project" value="UniProtKB-UniRule"/>
</dbReference>
<accession>A0A7W5B4D9</accession>
<evidence type="ECO:0000256" key="5">
    <source>
        <dbReference type="ARBA" id="ARBA00023098"/>
    </source>
</evidence>
<evidence type="ECO:0000256" key="2">
    <source>
        <dbReference type="ARBA" id="ARBA00022679"/>
    </source>
</evidence>
<keyword evidence="4 9" id="KW-0460">Magnesium</keyword>
<dbReference type="UniPathway" id="UPA00940"/>
<dbReference type="HAMAP" id="MF_00112">
    <property type="entry name" value="GGGP_HepGP_synthase"/>
    <property type="match status" value="1"/>
</dbReference>
<dbReference type="Gene3D" id="3.20.20.390">
    <property type="entry name" value="FMN-linked oxidoreductases"/>
    <property type="match status" value="1"/>
</dbReference>
<keyword evidence="1 9" id="KW-0444">Lipid biosynthesis</keyword>
<keyword evidence="11" id="KW-1185">Reference proteome</keyword>
<comment type="caution">
    <text evidence="10">The sequence shown here is derived from an EMBL/GenBank/DDBJ whole genome shotgun (WGS) entry which is preliminary data.</text>
</comment>
<dbReference type="NCBIfam" id="NF003199">
    <property type="entry name" value="PRK04169.1-3"/>
    <property type="match status" value="1"/>
</dbReference>
<keyword evidence="2 9" id="KW-0808">Transferase</keyword>
<feature type="binding site" evidence="9">
    <location>
        <position position="42"/>
    </location>
    <ligand>
        <name>Mg(2+)</name>
        <dbReference type="ChEBI" id="CHEBI:18420"/>
    </ligand>
</feature>
<comment type="pathway">
    <text evidence="9">Membrane lipid metabolism; glycerophospholipid metabolism.</text>
</comment>
<comment type="function">
    <text evidence="9">Prenyltransferase that catalyzes in vivo the transfer of the heptaprenyl moiety of heptaprenyl pyrophosphate (HepPP; 35 carbon atoms) to the C3 hydroxyl of sn-glycerol-1-phosphate (G1P), producing heptaprenylglyceryl phosphate (HepGP). This reaction is an ether-bond-formation step in the biosynthesis of archaea-type G1P-based membrane lipids found in Bacillales.</text>
</comment>
<comment type="caution">
    <text evidence="9">Lacks conserved residue(s) required for the propagation of feature annotation.</text>
</comment>
<dbReference type="PANTHER" id="PTHR40029">
    <property type="match status" value="1"/>
</dbReference>
<evidence type="ECO:0000313" key="10">
    <source>
        <dbReference type="EMBL" id="MBB3114210.1"/>
    </source>
</evidence>
<dbReference type="SUPFAM" id="SSF51395">
    <property type="entry name" value="FMN-linked oxidoreductases"/>
    <property type="match status" value="1"/>
</dbReference>
<keyword evidence="6 9" id="KW-0594">Phospholipid biosynthesis</keyword>
<keyword evidence="5 9" id="KW-0443">Lipid metabolism</keyword>
<dbReference type="Proteomes" id="UP000570361">
    <property type="component" value="Unassembled WGS sequence"/>
</dbReference>
<evidence type="ECO:0000256" key="1">
    <source>
        <dbReference type="ARBA" id="ARBA00022516"/>
    </source>
</evidence>
<dbReference type="Pfam" id="PF01884">
    <property type="entry name" value="PcrB"/>
    <property type="match status" value="1"/>
</dbReference>
<feature type="binding site" evidence="9">
    <location>
        <begin position="211"/>
        <end position="212"/>
    </location>
    <ligand>
        <name>sn-glycerol 1-phosphate</name>
        <dbReference type="ChEBI" id="CHEBI:57685"/>
    </ligand>
</feature>
<dbReference type="EMBL" id="JACHXK010000028">
    <property type="protein sequence ID" value="MBB3114210.1"/>
    <property type="molecule type" value="Genomic_DNA"/>
</dbReference>
<evidence type="ECO:0000256" key="6">
    <source>
        <dbReference type="ARBA" id="ARBA00023209"/>
    </source>
</evidence>
<dbReference type="NCBIfam" id="NF003197">
    <property type="entry name" value="PRK04169.1-1"/>
    <property type="match status" value="1"/>
</dbReference>
<dbReference type="InterPro" id="IPR039074">
    <property type="entry name" value="GGGP/HepGP_synthase_I"/>
</dbReference>
<dbReference type="NCBIfam" id="TIGR01768">
    <property type="entry name" value="GGGP-family"/>
    <property type="match status" value="1"/>
</dbReference>
<keyword evidence="3 9" id="KW-0479">Metal-binding</keyword>
<comment type="catalytic activity">
    <reaction evidence="8 9">
        <text>sn-glycerol 1-phosphate + all-trans-heptaprenyl diphosphate = 3-heptaprenyl-sn-glycero-1-phosphate + diphosphate</text>
        <dbReference type="Rhea" id="RHEA:33495"/>
        <dbReference type="ChEBI" id="CHEBI:33019"/>
        <dbReference type="ChEBI" id="CHEBI:57685"/>
        <dbReference type="ChEBI" id="CHEBI:58206"/>
        <dbReference type="ChEBI" id="CHEBI:64781"/>
        <dbReference type="EC" id="2.5.1.n9"/>
    </reaction>
</comment>
<name>A0A7W5B4D9_9BACL</name>
<dbReference type="RefSeq" id="WP_246428013.1">
    <property type="nucleotide sequence ID" value="NZ_JACHXK010000028.1"/>
</dbReference>
<proteinExistence type="inferred from homology"/>
<evidence type="ECO:0000256" key="8">
    <source>
        <dbReference type="ARBA" id="ARBA00048318"/>
    </source>
</evidence>
<organism evidence="10 11">
    <name type="scientific">Paenibacillus phyllosphaerae</name>
    <dbReference type="NCBI Taxonomy" id="274593"/>
    <lineage>
        <taxon>Bacteria</taxon>
        <taxon>Bacillati</taxon>
        <taxon>Bacillota</taxon>
        <taxon>Bacilli</taxon>
        <taxon>Bacillales</taxon>
        <taxon>Paenibacillaceae</taxon>
        <taxon>Paenibacillus</taxon>
    </lineage>
</organism>
<dbReference type="AlphaFoldDB" id="A0A7W5B4D9"/>
<evidence type="ECO:0000256" key="3">
    <source>
        <dbReference type="ARBA" id="ARBA00022723"/>
    </source>
</evidence>
<feature type="binding site" evidence="9">
    <location>
        <position position="14"/>
    </location>
    <ligand>
        <name>sn-glycerol 1-phosphate</name>
        <dbReference type="ChEBI" id="CHEBI:57685"/>
    </ligand>
</feature>
<feature type="binding site" evidence="9">
    <location>
        <begin position="161"/>
        <end position="166"/>
    </location>
    <ligand>
        <name>sn-glycerol 1-phosphate</name>
        <dbReference type="ChEBI" id="CHEBI:57685"/>
    </ligand>
</feature>
<dbReference type="InterPro" id="IPR008205">
    <property type="entry name" value="GGGP_HepGP_synthase"/>
</dbReference>
<evidence type="ECO:0000256" key="7">
    <source>
        <dbReference type="ARBA" id="ARBA00023264"/>
    </source>
</evidence>
<evidence type="ECO:0000313" key="11">
    <source>
        <dbReference type="Proteomes" id="UP000570361"/>
    </source>
</evidence>
<gene>
    <name evidence="9" type="primary">pcrB</name>
    <name evidence="10" type="ORF">FHS18_006329</name>
</gene>
<keyword evidence="7 9" id="KW-1208">Phospholipid metabolism</keyword>
<comment type="cofactor">
    <cofactor evidence="9">
        <name>Mg(2+)</name>
        <dbReference type="ChEBI" id="CHEBI:18420"/>
    </cofactor>
</comment>
<comment type="similarity">
    <text evidence="9">Belongs to the GGGP/HepGP synthase family. Group I subfamily.</text>
</comment>
<dbReference type="GO" id="GO:0000287">
    <property type="term" value="F:magnesium ion binding"/>
    <property type="evidence" value="ECO:0007669"/>
    <property type="project" value="UniProtKB-UniRule"/>
</dbReference>